<accession>A0A429G6V1</accession>
<dbReference type="GO" id="GO:0008237">
    <property type="term" value="F:metallopeptidase activity"/>
    <property type="evidence" value="ECO:0007669"/>
    <property type="project" value="InterPro"/>
</dbReference>
<dbReference type="SUPFAM" id="SSF111283">
    <property type="entry name" value="Putative modulator of DNA gyrase, PmbA/TldD"/>
    <property type="match status" value="1"/>
</dbReference>
<dbReference type="Gene3D" id="3.30.2290.10">
    <property type="entry name" value="PmbA/TldD superfamily"/>
    <property type="match status" value="1"/>
</dbReference>
<dbReference type="PANTHER" id="PTHR43421">
    <property type="entry name" value="METALLOPROTEASE PMBA"/>
    <property type="match status" value="1"/>
</dbReference>
<dbReference type="InterPro" id="IPR036059">
    <property type="entry name" value="TldD/PmbA_sf"/>
</dbReference>
<dbReference type="RefSeq" id="WP_125741098.1">
    <property type="nucleotide sequence ID" value="NZ_RCOR01000018.1"/>
</dbReference>
<evidence type="ECO:0000259" key="3">
    <source>
        <dbReference type="Pfam" id="PF19290"/>
    </source>
</evidence>
<sequence>MLVEEAVRSAIRNGAEEAEGFEIRIRRISLSVEKGVLKTASSTRETGLGVRAVIGKKLGIAFATNPLDGHFVGKRASINAKASPEDPNFHSLPDPHEVSLMDCILDPKIRDAEIEDVSSLFMESIEAAKISPSVVSVSGMFDLIHSEVSIFSSKGVDVEESRTSYRIFLEVSAKDGDRRGSGFNFSEGRKLDSLDPRRLGREAGEIAIKSLDSMKIGVEELPVVFKPKSLPGIIPFIIDEAANAENLQYGRSFLTGRLSTQVAREEVSLIDDGRIPWLIGSSSFDDEGVPKGRTAVIDNGIFSSPIYNWYAAKRDGKESTGNASRDYKRAPSISANNVLLHAPKLEMSEEELLDVNRGILVLYTGDTPNLATGEFSGMAETAFLIDRGEIKKSLRQTGIAFTIEDALKGLEGVGRDIEPVGSYYGGSIRIRARVSGPG</sequence>
<dbReference type="GO" id="GO:0006508">
    <property type="term" value="P:proteolysis"/>
    <property type="evidence" value="ECO:0007669"/>
    <property type="project" value="InterPro"/>
</dbReference>
<feature type="domain" description="Metalloprotease TldD/E N-terminal" evidence="1">
    <location>
        <begin position="19"/>
        <end position="65"/>
    </location>
</feature>
<dbReference type="InterPro" id="IPR035068">
    <property type="entry name" value="TldD/PmbA_N"/>
</dbReference>
<protein>
    <submittedName>
        <fullName evidence="4">TldD/PmbA family protein</fullName>
    </submittedName>
</protein>
<gene>
    <name evidence="4" type="ORF">D9Q81_02670</name>
</gene>
<dbReference type="EMBL" id="RCOR01000018">
    <property type="protein sequence ID" value="RSN69525.1"/>
    <property type="molecule type" value="Genomic_DNA"/>
</dbReference>
<evidence type="ECO:0000259" key="1">
    <source>
        <dbReference type="Pfam" id="PF01523"/>
    </source>
</evidence>
<dbReference type="Pfam" id="PF19289">
    <property type="entry name" value="PmbA_TldD_3rd"/>
    <property type="match status" value="1"/>
</dbReference>
<feature type="domain" description="Metalloprotease TldD/E central" evidence="3">
    <location>
        <begin position="109"/>
        <end position="211"/>
    </location>
</feature>
<dbReference type="InterPro" id="IPR047657">
    <property type="entry name" value="PmbA"/>
</dbReference>
<dbReference type="PANTHER" id="PTHR43421:SF1">
    <property type="entry name" value="METALLOPROTEASE PMBA"/>
    <property type="match status" value="1"/>
</dbReference>
<evidence type="ECO:0000313" key="5">
    <source>
        <dbReference type="Proteomes" id="UP000278149"/>
    </source>
</evidence>
<organism evidence="4 5">
    <name type="scientific">Candidatus Korarchaeum cryptofilum</name>
    <dbReference type="NCBI Taxonomy" id="498846"/>
    <lineage>
        <taxon>Archaea</taxon>
        <taxon>Thermoproteota</taxon>
        <taxon>Candidatus Korarchaeia</taxon>
        <taxon>Candidatus Korarchaeales</taxon>
        <taxon>Candidatus Korarchaeaceae</taxon>
        <taxon>Candidatus Korarchaeum</taxon>
    </lineage>
</organism>
<dbReference type="Pfam" id="PF01523">
    <property type="entry name" value="PmbA_TldD_1st"/>
    <property type="match status" value="1"/>
</dbReference>
<dbReference type="InterPro" id="IPR045569">
    <property type="entry name" value="Metalloprtase-TldD/E_C"/>
</dbReference>
<dbReference type="Pfam" id="PF19290">
    <property type="entry name" value="PmbA_TldD_2nd"/>
    <property type="match status" value="1"/>
</dbReference>
<dbReference type="Proteomes" id="UP000278149">
    <property type="component" value="Unassembled WGS sequence"/>
</dbReference>
<reference evidence="4 5" key="1">
    <citation type="submission" date="2018-10" db="EMBL/GenBank/DDBJ databases">
        <title>Co-occurring genomic capacity for anaerobic methane metabolism and dissimilatory sulfite reduction discovered in the Korarchaeota.</title>
        <authorList>
            <person name="Mckay L.J."/>
            <person name="Dlakic M."/>
            <person name="Fields M.W."/>
            <person name="Delmont T.O."/>
            <person name="Eren A.M."/>
            <person name="Jay Z.J."/>
            <person name="Klingelsmith K.B."/>
            <person name="Rusch D.B."/>
            <person name="Inskeep W.P."/>
        </authorList>
    </citation>
    <scope>NUCLEOTIDE SEQUENCE [LARGE SCALE GENOMIC DNA]</scope>
    <source>
        <strain evidence="4 5">WS</strain>
    </source>
</reference>
<dbReference type="GO" id="GO:0005829">
    <property type="term" value="C:cytosol"/>
    <property type="evidence" value="ECO:0007669"/>
    <property type="project" value="TreeGrafter"/>
</dbReference>
<evidence type="ECO:0000313" key="4">
    <source>
        <dbReference type="EMBL" id="RSN69525.1"/>
    </source>
</evidence>
<dbReference type="InterPro" id="IPR045570">
    <property type="entry name" value="Metalloprtase-TldD/E_cen_dom"/>
</dbReference>
<name>A0A429G6V1_9CREN</name>
<feature type="domain" description="Metalloprotease TldD/E C-terminal" evidence="2">
    <location>
        <begin position="220"/>
        <end position="432"/>
    </location>
</feature>
<dbReference type="InterPro" id="IPR002510">
    <property type="entry name" value="Metalloprtase-TldD/E_N"/>
</dbReference>
<proteinExistence type="predicted"/>
<comment type="caution">
    <text evidence="4">The sequence shown here is derived from an EMBL/GenBank/DDBJ whole genome shotgun (WGS) entry which is preliminary data.</text>
</comment>
<dbReference type="FunFam" id="3.30.2290.10:FF:000005">
    <property type="entry name" value="Peptidase U62 modulator of DNA gyrase"/>
    <property type="match status" value="1"/>
</dbReference>
<dbReference type="AlphaFoldDB" id="A0A429G6V1"/>
<evidence type="ECO:0000259" key="2">
    <source>
        <dbReference type="Pfam" id="PF19289"/>
    </source>
</evidence>